<dbReference type="GO" id="GO:0005739">
    <property type="term" value="C:mitochondrion"/>
    <property type="evidence" value="ECO:0007669"/>
    <property type="project" value="TreeGrafter"/>
</dbReference>
<dbReference type="SUPFAM" id="SSF52374">
    <property type="entry name" value="Nucleotidylyl transferase"/>
    <property type="match status" value="1"/>
</dbReference>
<accession>A0A9N8V4A5</accession>
<dbReference type="Pfam" id="PF00579">
    <property type="entry name" value="tRNA-synt_1b"/>
    <property type="match status" value="1"/>
</dbReference>
<dbReference type="PANTHER" id="PTHR11766">
    <property type="entry name" value="TYROSYL-TRNA SYNTHETASE"/>
    <property type="match status" value="1"/>
</dbReference>
<dbReference type="Gene3D" id="1.10.240.10">
    <property type="entry name" value="Tyrosyl-Transfer RNA Synthetase"/>
    <property type="match status" value="1"/>
</dbReference>
<reference evidence="13" key="1">
    <citation type="submission" date="2021-06" db="EMBL/GenBank/DDBJ databases">
        <authorList>
            <person name="Kallberg Y."/>
            <person name="Tangrot J."/>
            <person name="Rosling A."/>
        </authorList>
    </citation>
    <scope>NUCLEOTIDE SEQUENCE</scope>
    <source>
        <strain evidence="13">AZ414A</strain>
    </source>
</reference>
<dbReference type="CDD" id="cd00805">
    <property type="entry name" value="TyrRS_core"/>
    <property type="match status" value="1"/>
</dbReference>
<keyword evidence="6 11" id="KW-0648">Protein biosynthesis</keyword>
<evidence type="ECO:0000256" key="10">
    <source>
        <dbReference type="PROSITE-ProRule" id="PRU00182"/>
    </source>
</evidence>
<sequence length="444" mass="50001">MKKHLIPNVINHVNKPTTVYCGVDPTASSLHLGNLLALISLFHFNILGHRTIILIGGATGSIGDPSGRNTERSPLSSSIVENNVLAIDRQLRKFFDNGSNYALRRGFIIENENNNVIIKNNLEWFQKMTALDLLNDIGRYLRVGTMLSKDSVKSRMENEGGISFTEFSYQLLQAYDFWYLYNYHDCQIQLGGSDQWGNITAGIDLIQKKKITNSINLTETNYKEIIDNKKSKDAFGITIPLLLTSSGEKFGKSAGNAIWLDDKMTSTYEFYQHFVKVADTDVEKYLQMFTFLKDEEISQILKTHFESPEKHYAQEKLASEITEMVHGLIGLKKARLATNIMFGTPIKDLCGQDIVEAFENDTQLLTTVNRNGILNCSIDRVAVSAGACKSRTEANKLIKSGGFYLNNERVKDPQHKLVESDLLDGILFIFRTGKSNYRLVKVIG</sequence>
<proteinExistence type="inferred from homology"/>
<dbReference type="EC" id="6.1.1.1" evidence="1 11"/>
<dbReference type="SUPFAM" id="SSF55174">
    <property type="entry name" value="Alpha-L RNA-binding motif"/>
    <property type="match status" value="1"/>
</dbReference>
<dbReference type="InterPro" id="IPR054608">
    <property type="entry name" value="SYY-like_C"/>
</dbReference>
<evidence type="ECO:0000256" key="4">
    <source>
        <dbReference type="ARBA" id="ARBA00022840"/>
    </source>
</evidence>
<evidence type="ECO:0000256" key="9">
    <source>
        <dbReference type="ARBA" id="ARBA00048248"/>
    </source>
</evidence>
<dbReference type="PANTHER" id="PTHR11766:SF0">
    <property type="entry name" value="TYROSINE--TRNA LIGASE, MITOCHONDRIAL"/>
    <property type="match status" value="1"/>
</dbReference>
<dbReference type="GO" id="GO:0006437">
    <property type="term" value="P:tyrosyl-tRNA aminoacylation"/>
    <property type="evidence" value="ECO:0007669"/>
    <property type="project" value="InterPro"/>
</dbReference>
<dbReference type="InterPro" id="IPR014729">
    <property type="entry name" value="Rossmann-like_a/b/a_fold"/>
</dbReference>
<evidence type="ECO:0000313" key="14">
    <source>
        <dbReference type="Proteomes" id="UP000789706"/>
    </source>
</evidence>
<keyword evidence="3 11" id="KW-0547">Nucleotide-binding</keyword>
<evidence type="ECO:0000256" key="11">
    <source>
        <dbReference type="RuleBase" id="RU361234"/>
    </source>
</evidence>
<keyword evidence="5 10" id="KW-0694">RNA-binding</keyword>
<dbReference type="GO" id="GO:0005829">
    <property type="term" value="C:cytosol"/>
    <property type="evidence" value="ECO:0007669"/>
    <property type="project" value="TreeGrafter"/>
</dbReference>
<dbReference type="AlphaFoldDB" id="A0A9N8V4A5"/>
<evidence type="ECO:0000313" key="13">
    <source>
        <dbReference type="EMBL" id="CAG8436160.1"/>
    </source>
</evidence>
<comment type="caution">
    <text evidence="13">The sequence shown here is derived from an EMBL/GenBank/DDBJ whole genome shotgun (WGS) entry which is preliminary data.</text>
</comment>
<dbReference type="OrthoDB" id="337870at2759"/>
<dbReference type="Gene3D" id="3.40.50.620">
    <property type="entry name" value="HUPs"/>
    <property type="match status" value="1"/>
</dbReference>
<dbReference type="InterPro" id="IPR024107">
    <property type="entry name" value="Tyr-tRNA-ligase_bac_1"/>
</dbReference>
<gene>
    <name evidence="13" type="ORF">DEBURN_LOCUS971</name>
</gene>
<dbReference type="FunFam" id="1.10.240.10:FF:000001">
    <property type="entry name" value="Tyrosine--tRNA ligase"/>
    <property type="match status" value="1"/>
</dbReference>
<dbReference type="CDD" id="cd00165">
    <property type="entry name" value="S4"/>
    <property type="match status" value="1"/>
</dbReference>
<evidence type="ECO:0000256" key="5">
    <source>
        <dbReference type="ARBA" id="ARBA00022884"/>
    </source>
</evidence>
<dbReference type="Proteomes" id="UP000789706">
    <property type="component" value="Unassembled WGS sequence"/>
</dbReference>
<dbReference type="NCBIfam" id="TIGR00234">
    <property type="entry name" value="tyrS"/>
    <property type="match status" value="1"/>
</dbReference>
<keyword evidence="4 11" id="KW-0067">ATP-binding</keyword>
<evidence type="ECO:0000256" key="2">
    <source>
        <dbReference type="ARBA" id="ARBA00022598"/>
    </source>
</evidence>
<dbReference type="HAMAP" id="MF_02006">
    <property type="entry name" value="Tyr_tRNA_synth_type1"/>
    <property type="match status" value="1"/>
</dbReference>
<protein>
    <recommendedName>
        <fullName evidence="1 11">Tyrosine--tRNA ligase</fullName>
        <ecNumber evidence="1 11">6.1.1.1</ecNumber>
    </recommendedName>
    <alternativeName>
        <fullName evidence="8 11">Tyrosyl-tRNA synthetase</fullName>
    </alternativeName>
</protein>
<evidence type="ECO:0000256" key="3">
    <source>
        <dbReference type="ARBA" id="ARBA00022741"/>
    </source>
</evidence>
<dbReference type="GO" id="GO:0004831">
    <property type="term" value="F:tyrosine-tRNA ligase activity"/>
    <property type="evidence" value="ECO:0007669"/>
    <property type="project" value="UniProtKB-EC"/>
</dbReference>
<dbReference type="SMART" id="SM00363">
    <property type="entry name" value="S4"/>
    <property type="match status" value="1"/>
</dbReference>
<dbReference type="Gene3D" id="3.10.290.10">
    <property type="entry name" value="RNA-binding S4 domain"/>
    <property type="match status" value="1"/>
</dbReference>
<dbReference type="Pfam" id="PF22421">
    <property type="entry name" value="SYY_C-terminal"/>
    <property type="match status" value="1"/>
</dbReference>
<evidence type="ECO:0000256" key="7">
    <source>
        <dbReference type="ARBA" id="ARBA00023146"/>
    </source>
</evidence>
<keyword evidence="7 11" id="KW-0030">Aminoacyl-tRNA synthetase</keyword>
<dbReference type="InterPro" id="IPR002305">
    <property type="entry name" value="aa-tRNA-synth_Ic"/>
</dbReference>
<dbReference type="InterPro" id="IPR036986">
    <property type="entry name" value="S4_RNA-bd_sf"/>
</dbReference>
<dbReference type="InterPro" id="IPR024088">
    <property type="entry name" value="Tyr-tRNA-ligase_bac-type"/>
</dbReference>
<evidence type="ECO:0000259" key="12">
    <source>
        <dbReference type="SMART" id="SM00363"/>
    </source>
</evidence>
<dbReference type="EMBL" id="CAJVPK010000036">
    <property type="protein sequence ID" value="CAG8436160.1"/>
    <property type="molecule type" value="Genomic_DNA"/>
</dbReference>
<evidence type="ECO:0000256" key="6">
    <source>
        <dbReference type="ARBA" id="ARBA00022917"/>
    </source>
</evidence>
<name>A0A9N8V4A5_9GLOM</name>
<evidence type="ECO:0000256" key="8">
    <source>
        <dbReference type="ARBA" id="ARBA00033323"/>
    </source>
</evidence>
<dbReference type="InterPro" id="IPR002307">
    <property type="entry name" value="Tyr-tRNA-ligase"/>
</dbReference>
<dbReference type="InterPro" id="IPR002942">
    <property type="entry name" value="S4_RNA-bd"/>
</dbReference>
<dbReference type="PRINTS" id="PR01040">
    <property type="entry name" value="TRNASYNTHTYR"/>
</dbReference>
<feature type="domain" description="RNA-binding S4" evidence="12">
    <location>
        <begin position="376"/>
        <end position="444"/>
    </location>
</feature>
<comment type="catalytic activity">
    <reaction evidence="9 11">
        <text>tRNA(Tyr) + L-tyrosine + ATP = L-tyrosyl-tRNA(Tyr) + AMP + diphosphate + H(+)</text>
        <dbReference type="Rhea" id="RHEA:10220"/>
        <dbReference type="Rhea" id="RHEA-COMP:9706"/>
        <dbReference type="Rhea" id="RHEA-COMP:9707"/>
        <dbReference type="ChEBI" id="CHEBI:15378"/>
        <dbReference type="ChEBI" id="CHEBI:30616"/>
        <dbReference type="ChEBI" id="CHEBI:33019"/>
        <dbReference type="ChEBI" id="CHEBI:58315"/>
        <dbReference type="ChEBI" id="CHEBI:78442"/>
        <dbReference type="ChEBI" id="CHEBI:78536"/>
        <dbReference type="ChEBI" id="CHEBI:456215"/>
        <dbReference type="EC" id="6.1.1.1"/>
    </reaction>
</comment>
<dbReference type="PROSITE" id="PS50889">
    <property type="entry name" value="S4"/>
    <property type="match status" value="1"/>
</dbReference>
<keyword evidence="14" id="KW-1185">Reference proteome</keyword>
<evidence type="ECO:0000256" key="1">
    <source>
        <dbReference type="ARBA" id="ARBA00013160"/>
    </source>
</evidence>
<dbReference type="GO" id="GO:0003723">
    <property type="term" value="F:RNA binding"/>
    <property type="evidence" value="ECO:0007669"/>
    <property type="project" value="UniProtKB-KW"/>
</dbReference>
<organism evidence="13 14">
    <name type="scientific">Diversispora eburnea</name>
    <dbReference type="NCBI Taxonomy" id="1213867"/>
    <lineage>
        <taxon>Eukaryota</taxon>
        <taxon>Fungi</taxon>
        <taxon>Fungi incertae sedis</taxon>
        <taxon>Mucoromycota</taxon>
        <taxon>Glomeromycotina</taxon>
        <taxon>Glomeromycetes</taxon>
        <taxon>Diversisporales</taxon>
        <taxon>Diversisporaceae</taxon>
        <taxon>Diversispora</taxon>
    </lineage>
</organism>
<comment type="similarity">
    <text evidence="11">Belongs to the class-I aminoacyl-tRNA synthetase family.</text>
</comment>
<keyword evidence="2 11" id="KW-0436">Ligase</keyword>
<dbReference type="GO" id="GO:0005524">
    <property type="term" value="F:ATP binding"/>
    <property type="evidence" value="ECO:0007669"/>
    <property type="project" value="UniProtKB-KW"/>
</dbReference>